<accession>A0A239AXF2</accession>
<organism evidence="1 2">
    <name type="scientific">Humidesulfovibrio mexicanus</name>
    <dbReference type="NCBI Taxonomy" id="147047"/>
    <lineage>
        <taxon>Bacteria</taxon>
        <taxon>Pseudomonadati</taxon>
        <taxon>Thermodesulfobacteriota</taxon>
        <taxon>Desulfovibrionia</taxon>
        <taxon>Desulfovibrionales</taxon>
        <taxon>Desulfovibrionaceae</taxon>
        <taxon>Humidesulfovibrio</taxon>
    </lineage>
</organism>
<sequence>MAELFLLPQTGQPNPDTVELLEQLLEEAKAGRITGIAYATCGAQDYTGIGWAGTFPDNIYAAAGAVSYLHSRVMHEIFTYPGG</sequence>
<keyword evidence="2" id="KW-1185">Reference proteome</keyword>
<reference evidence="1 2" key="1">
    <citation type="submission" date="2017-06" db="EMBL/GenBank/DDBJ databases">
        <authorList>
            <person name="Kim H.J."/>
            <person name="Triplett B.A."/>
        </authorList>
    </citation>
    <scope>NUCLEOTIDE SEQUENCE [LARGE SCALE GENOMIC DNA]</scope>
    <source>
        <strain evidence="1 2">DSM 13116</strain>
    </source>
</reference>
<evidence type="ECO:0000313" key="2">
    <source>
        <dbReference type="Proteomes" id="UP000198324"/>
    </source>
</evidence>
<name>A0A239AXF2_9BACT</name>
<dbReference type="RefSeq" id="WP_089274477.1">
    <property type="nucleotide sequence ID" value="NZ_FZOC01000004.1"/>
</dbReference>
<dbReference type="AlphaFoldDB" id="A0A239AXF2"/>
<dbReference type="Proteomes" id="UP000198324">
    <property type="component" value="Unassembled WGS sequence"/>
</dbReference>
<evidence type="ECO:0000313" key="1">
    <source>
        <dbReference type="EMBL" id="SNS00031.1"/>
    </source>
</evidence>
<proteinExistence type="predicted"/>
<gene>
    <name evidence="1" type="ORF">SAMN04488503_2272</name>
</gene>
<dbReference type="EMBL" id="FZOC01000004">
    <property type="protein sequence ID" value="SNS00031.1"/>
    <property type="molecule type" value="Genomic_DNA"/>
</dbReference>
<protein>
    <submittedName>
        <fullName evidence="1">Uncharacterized protein</fullName>
    </submittedName>
</protein>